<evidence type="ECO:0000256" key="1">
    <source>
        <dbReference type="ARBA" id="ARBA00004571"/>
    </source>
</evidence>
<gene>
    <name evidence="15" type="ORF">FEF09_27990</name>
</gene>
<dbReference type="Pfam" id="PF13715">
    <property type="entry name" value="CarbopepD_reg_2"/>
    <property type="match status" value="1"/>
</dbReference>
<dbReference type="Proteomes" id="UP000318815">
    <property type="component" value="Unassembled WGS sequence"/>
</dbReference>
<sequence length="1242" mass="138924">MFFYALCNRKGHAMSDARRQHFRLSPQTVKTVKLNVLFMFAFLMQVSASGWSQVINYSGNNVPLTTIFSIVKQQTGYVVFYNPDLVKKTTPVTVHASNMPLTTFLDKVLAERSLGYSLEDKTIFITKRATPARPAVNEADAEKAAIILPVVSGFIKDDKGQFLPGVSVKVKGSLFGTTSSESGYFKLTGVPTDAVLLVSSVGFESVMVPLEMCCNKVMVKNVNSTMGDDGSLALTITLRLAVKSLEEIAVTNTGYQELMKEQSTGSTANVSNKELNAQLNVDLPAALEGKVAGLSLYKGEPMVRGLSTFSTAVGTYPLVVLDGLLTETTLDMINPYDVESVTVLKDAAAASIYGARAANGVIVITTKKGKRGQVNLSVNADYFITEKPDLSKMHYATSAQMVDYEKDIYASELSRFANATELFNSYGSVGGNAIKYFSPLYNLYRKENIGAITAHERDAAIEELKNYDYYQQFRDNVWRNEARKRFNIALSSGSEKSNTYFSINYDGNNELVRTNTDENLNVYLKSAYTPRPWLTATFGANGAYSKAMTSESTYSNYLNQPRYARIVDENGNRVYADYTSFKDGFSSSDNVNGTVIDQLTGNSQFKSFRFNLLDELENSRTKDQEMRLRAFADVGVKLIDGLKYGLKFQYETAKKETESFSDKNDYSMRYLYNAMTSYSPITGIYTHEIPYNGRLYQLNRSSDNFTFRQQLDYNKSFSLSGKQHDIAAIGGFEMRQSRTPVSVGDLRYGYDPITLTSSQTDWYRLGEAGIESYLFGYTSLGYQPGKTKTEVRHRFVSYYANVNYTFDHRYNLTGSARVDQTDLFGTDPKYRNRPLWSIGLGWNATNEAFLKDVTWLDFLKARVTYGVNGNVDQSSSPYITAKLKSDNLFTELQYIDISTLPNPKLRWEKTATTNFGIDFLILHGLLNGSLDLYRKYSSDLIVKTDLDPTVGTASLVINNGAMSNKGIELNLSSEWLKKRDFSVSSSVVFAYNKNRIEKINSGATDAYSYIGSPSNYYYANTPFNSLYAYQYGGTTNGYPYILDEKGQPNVTFDADGNLTGIRQVSSPAALKRVGSMLPKFNGSFRQSFRYKGAELGAMFAFYGGHQMRRDRMDFAGTTQNNRALADRYTDAHPNSNPRMEIDYPDALKNNAYILSSYWRYADIQVVSATSVRLRNLYLSYVLPKHLCNLIAAKQVKFTAQANNLWMWSKAGDDLDPETSSLNGGTRNLPLQRSFLFGAAVSF</sequence>
<dbReference type="SUPFAM" id="SSF49464">
    <property type="entry name" value="Carboxypeptidase regulatory domain-like"/>
    <property type="match status" value="1"/>
</dbReference>
<keyword evidence="4" id="KW-0410">Iron transport</keyword>
<dbReference type="AlphaFoldDB" id="A0A5C6LP56"/>
<dbReference type="InterPro" id="IPR012910">
    <property type="entry name" value="Plug_dom"/>
</dbReference>
<dbReference type="InterPro" id="IPR036942">
    <property type="entry name" value="Beta-barrel_TonB_sf"/>
</dbReference>
<evidence type="ECO:0000256" key="9">
    <source>
        <dbReference type="ARBA" id="ARBA00023237"/>
    </source>
</evidence>
<keyword evidence="2 10" id="KW-0813">Transport</keyword>
<dbReference type="GO" id="GO:0006826">
    <property type="term" value="P:iron ion transport"/>
    <property type="evidence" value="ECO:0007669"/>
    <property type="project" value="UniProtKB-KW"/>
</dbReference>
<keyword evidence="6" id="KW-0408">Iron</keyword>
<dbReference type="InterPro" id="IPR011662">
    <property type="entry name" value="Secretin/TonB_short_N"/>
</dbReference>
<evidence type="ECO:0000256" key="3">
    <source>
        <dbReference type="ARBA" id="ARBA00022452"/>
    </source>
</evidence>
<keyword evidence="9 10" id="KW-0998">Cell outer membrane</keyword>
<name>A0A5C6LP56_9BACT</name>
<keyword evidence="16" id="KW-1185">Reference proteome</keyword>
<dbReference type="EMBL" id="VOHS01000064">
    <property type="protein sequence ID" value="TWV92771.1"/>
    <property type="molecule type" value="Genomic_DNA"/>
</dbReference>
<comment type="similarity">
    <text evidence="10 11">Belongs to the TonB-dependent receptor family.</text>
</comment>
<evidence type="ECO:0000259" key="13">
    <source>
        <dbReference type="Pfam" id="PF07660"/>
    </source>
</evidence>
<protein>
    <submittedName>
        <fullName evidence="15">SusC/RagA family TonB-linked outer membrane protein</fullName>
    </submittedName>
</protein>
<evidence type="ECO:0000256" key="2">
    <source>
        <dbReference type="ARBA" id="ARBA00022448"/>
    </source>
</evidence>
<accession>A0A5C6LP56</accession>
<dbReference type="OrthoDB" id="9768177at2"/>
<dbReference type="Gene3D" id="2.170.130.10">
    <property type="entry name" value="TonB-dependent receptor, plug domain"/>
    <property type="match status" value="1"/>
</dbReference>
<dbReference type="SUPFAM" id="SSF56935">
    <property type="entry name" value="Porins"/>
    <property type="match status" value="1"/>
</dbReference>
<dbReference type="InterPro" id="IPR039426">
    <property type="entry name" value="TonB-dep_rcpt-like"/>
</dbReference>
<dbReference type="InterPro" id="IPR023997">
    <property type="entry name" value="TonB-dep_OMP_SusC/RagA_CS"/>
</dbReference>
<evidence type="ECO:0000313" key="16">
    <source>
        <dbReference type="Proteomes" id="UP000318815"/>
    </source>
</evidence>
<comment type="caution">
    <text evidence="15">The sequence shown here is derived from an EMBL/GenBank/DDBJ whole genome shotgun (WGS) entry which is preliminary data.</text>
</comment>
<dbReference type="NCBIfam" id="TIGR04057">
    <property type="entry name" value="SusC_RagA_signa"/>
    <property type="match status" value="1"/>
</dbReference>
<feature type="domain" description="Secretin/TonB short N-terminal" evidence="13">
    <location>
        <begin position="77"/>
        <end position="127"/>
    </location>
</feature>
<dbReference type="InterPro" id="IPR000531">
    <property type="entry name" value="Beta-barrel_TonB"/>
</dbReference>
<evidence type="ECO:0000256" key="5">
    <source>
        <dbReference type="ARBA" id="ARBA00022692"/>
    </source>
</evidence>
<dbReference type="InterPro" id="IPR008969">
    <property type="entry name" value="CarboxyPept-like_regulatory"/>
</dbReference>
<keyword evidence="8 10" id="KW-0472">Membrane</keyword>
<dbReference type="GO" id="GO:0009279">
    <property type="term" value="C:cell outer membrane"/>
    <property type="evidence" value="ECO:0007669"/>
    <property type="project" value="UniProtKB-SubCell"/>
</dbReference>
<evidence type="ECO:0000313" key="15">
    <source>
        <dbReference type="EMBL" id="TWV92771.1"/>
    </source>
</evidence>
<dbReference type="Gene3D" id="2.40.170.20">
    <property type="entry name" value="TonB-dependent receptor, beta-barrel domain"/>
    <property type="match status" value="1"/>
</dbReference>
<evidence type="ECO:0000256" key="4">
    <source>
        <dbReference type="ARBA" id="ARBA00022496"/>
    </source>
</evidence>
<comment type="subcellular location">
    <subcellularLocation>
        <location evidence="1 10">Cell outer membrane</location>
        <topology evidence="1 10">Multi-pass membrane protein</topology>
    </subcellularLocation>
</comment>
<reference evidence="15 16" key="1">
    <citation type="submission" date="2019-08" db="EMBL/GenBank/DDBJ databases">
        <title>Whole genome sequencing of chitin degrading bacteria Chitinophaga pinensis YS16.</title>
        <authorList>
            <person name="Singh R.P."/>
            <person name="Manchanda G."/>
            <person name="Maurya I.K."/>
            <person name="Joshi N.K."/>
            <person name="Srivastava A.K."/>
        </authorList>
    </citation>
    <scope>NUCLEOTIDE SEQUENCE [LARGE SCALE GENOMIC DNA]</scope>
    <source>
        <strain evidence="15 16">YS-16</strain>
    </source>
</reference>
<dbReference type="Pfam" id="PF00593">
    <property type="entry name" value="TonB_dep_Rec_b-barrel"/>
    <property type="match status" value="1"/>
</dbReference>
<evidence type="ECO:0000256" key="11">
    <source>
        <dbReference type="RuleBase" id="RU003357"/>
    </source>
</evidence>
<dbReference type="InterPro" id="IPR037066">
    <property type="entry name" value="Plug_dom_sf"/>
</dbReference>
<organism evidence="15 16">
    <name type="scientific">Chitinophaga pinensis</name>
    <dbReference type="NCBI Taxonomy" id="79329"/>
    <lineage>
        <taxon>Bacteria</taxon>
        <taxon>Pseudomonadati</taxon>
        <taxon>Bacteroidota</taxon>
        <taxon>Chitinophagia</taxon>
        <taxon>Chitinophagales</taxon>
        <taxon>Chitinophagaceae</taxon>
        <taxon>Chitinophaga</taxon>
    </lineage>
</organism>
<keyword evidence="3 10" id="KW-1134">Transmembrane beta strand</keyword>
<keyword evidence="7 11" id="KW-0798">TonB box</keyword>
<evidence type="ECO:0000256" key="7">
    <source>
        <dbReference type="ARBA" id="ARBA00023077"/>
    </source>
</evidence>
<dbReference type="Pfam" id="PF07715">
    <property type="entry name" value="Plug"/>
    <property type="match status" value="1"/>
</dbReference>
<keyword evidence="4" id="KW-0406">Ion transport</keyword>
<keyword evidence="5 10" id="KW-0812">Transmembrane</keyword>
<evidence type="ECO:0000259" key="14">
    <source>
        <dbReference type="Pfam" id="PF07715"/>
    </source>
</evidence>
<evidence type="ECO:0000256" key="6">
    <source>
        <dbReference type="ARBA" id="ARBA00023004"/>
    </source>
</evidence>
<dbReference type="PROSITE" id="PS52016">
    <property type="entry name" value="TONB_DEPENDENT_REC_3"/>
    <property type="match status" value="1"/>
</dbReference>
<feature type="domain" description="TonB-dependent receptor-like beta-barrel" evidence="12">
    <location>
        <begin position="662"/>
        <end position="1033"/>
    </location>
</feature>
<proteinExistence type="inferred from homology"/>
<feature type="domain" description="TonB-dependent receptor plug" evidence="14">
    <location>
        <begin position="261"/>
        <end position="361"/>
    </location>
</feature>
<dbReference type="NCBIfam" id="TIGR04056">
    <property type="entry name" value="OMP_RagA_SusC"/>
    <property type="match status" value="1"/>
</dbReference>
<evidence type="ECO:0000256" key="8">
    <source>
        <dbReference type="ARBA" id="ARBA00023136"/>
    </source>
</evidence>
<dbReference type="Pfam" id="PF07660">
    <property type="entry name" value="STN"/>
    <property type="match status" value="1"/>
</dbReference>
<evidence type="ECO:0000259" key="12">
    <source>
        <dbReference type="Pfam" id="PF00593"/>
    </source>
</evidence>
<dbReference type="InterPro" id="IPR023996">
    <property type="entry name" value="TonB-dep_OMP_SusC/RagA"/>
</dbReference>
<evidence type="ECO:0000256" key="10">
    <source>
        <dbReference type="PROSITE-ProRule" id="PRU01360"/>
    </source>
</evidence>